<feature type="transmembrane region" description="Helical" evidence="3">
    <location>
        <begin position="689"/>
        <end position="709"/>
    </location>
</feature>
<keyword evidence="1" id="KW-1015">Disulfide bond</keyword>
<feature type="region of interest" description="Disordered" evidence="2">
    <location>
        <begin position="126"/>
        <end position="156"/>
    </location>
</feature>
<dbReference type="AlphaFoldDB" id="A0A8J6HAZ7"/>
<keyword evidence="3" id="KW-0472">Membrane</keyword>
<proteinExistence type="predicted"/>
<keyword evidence="3" id="KW-1133">Transmembrane helix</keyword>
<reference evidence="4" key="2">
    <citation type="submission" date="2021-08" db="EMBL/GenBank/DDBJ databases">
        <authorList>
            <person name="Eriksson T."/>
        </authorList>
    </citation>
    <scope>NUCLEOTIDE SEQUENCE</scope>
    <source>
        <strain evidence="4">Stoneville</strain>
        <tissue evidence="4">Whole head</tissue>
    </source>
</reference>
<feature type="region of interest" description="Disordered" evidence="2">
    <location>
        <begin position="214"/>
        <end position="344"/>
    </location>
</feature>
<accession>A0A8J6HAZ7</accession>
<organism evidence="4 5">
    <name type="scientific">Tenebrio molitor</name>
    <name type="common">Yellow mealworm beetle</name>
    <dbReference type="NCBI Taxonomy" id="7067"/>
    <lineage>
        <taxon>Eukaryota</taxon>
        <taxon>Metazoa</taxon>
        <taxon>Ecdysozoa</taxon>
        <taxon>Arthropoda</taxon>
        <taxon>Hexapoda</taxon>
        <taxon>Insecta</taxon>
        <taxon>Pterygota</taxon>
        <taxon>Neoptera</taxon>
        <taxon>Endopterygota</taxon>
        <taxon>Coleoptera</taxon>
        <taxon>Polyphaga</taxon>
        <taxon>Cucujiformia</taxon>
        <taxon>Tenebrionidae</taxon>
        <taxon>Tenebrio</taxon>
    </lineage>
</organism>
<evidence type="ECO:0000256" key="1">
    <source>
        <dbReference type="ARBA" id="ARBA00023157"/>
    </source>
</evidence>
<feature type="compositionally biased region" description="Polar residues" evidence="2">
    <location>
        <begin position="795"/>
        <end position="867"/>
    </location>
</feature>
<feature type="region of interest" description="Disordered" evidence="2">
    <location>
        <begin position="648"/>
        <end position="678"/>
    </location>
</feature>
<reference evidence="4" key="1">
    <citation type="journal article" date="2020" name="J Insects Food Feed">
        <title>The yellow mealworm (Tenebrio molitor) genome: a resource for the emerging insects as food and feed industry.</title>
        <authorList>
            <person name="Eriksson T."/>
            <person name="Andere A."/>
            <person name="Kelstrup H."/>
            <person name="Emery V."/>
            <person name="Picard C."/>
        </authorList>
    </citation>
    <scope>NUCLEOTIDE SEQUENCE</scope>
    <source>
        <strain evidence="4">Stoneville</strain>
        <tissue evidence="4">Whole head</tissue>
    </source>
</reference>
<feature type="compositionally biased region" description="Polar residues" evidence="2">
    <location>
        <begin position="250"/>
        <end position="263"/>
    </location>
</feature>
<evidence type="ECO:0000256" key="3">
    <source>
        <dbReference type="SAM" id="Phobius"/>
    </source>
</evidence>
<sequence>MWNPPEKPAFARGRQFVLTAVGQGQVCKEPGQHTCMRIGWDPMMCIADTLTCNGFPNCPKSSTTSDEDDKLCKKSFFAPTSLEQLAVELFKKWKPPELANNKWLHEKLEQQATSHPPKRTFFSWRDWKDETKPESTTTTTTTQGNAPKRPPKATDSISQVLSKYGPWGYLMLGMLICGTVLMFCGLWECCFRKQKTEVDAPMSQTQPTTVLIINPHEEPTPSPPNYDDLDQPPSYTTLFPNFKVNRDPSDTSGQSTNSCNQERNATDSRDQEQNSTNSDVQEQNGANSCDQEQNSTDSCGGEQNSANSCHQEQNSTNSCDQEQNSASSGAQEQNADSCDSAQEENAQVEIKYENNESHRSRLGQRPSTTKIDKLRFKVARWSKSNWVNNEQEEVATLPRFLELFVKTCREEPAISASVDLCGTEPEIELTKSGETSTMTVTLSPLEPSSVCKLRVRAPKTHVIYMQFVETKRVVPNTSGTKHPPCVMSIFLPENPRVPVWKGDPCSDNALTDVDLLTSDFRIMWNPPEKPAFARGRQFVLTAVGQGQVCKEPGQHTCMRIGWDPMMCIADTLTCNGFPNCPKSSTTSDEDDKLCKKSFFAPTSLEQLAVELFKKWKPPELANNKWLHEKLEQQATSHPPKRTFFSWRDWKDETKPESTTTTTTTQGNAPKRPPKATDSISQVLSKYGPWGYLMLGMLICGTVLMFCGLWECCFRKQKTEVDAPMSQTQPTTVLIINPHEEPTPSPPNYDDLDQPPSYTTLFPNFKVNRDPSDTSGQSTNSCNQERNATDSRDQEQNSTNSDVQEQNGANSCDQEQNSTDSCGGEQNSANSCHQEQNSTNSCDQEQNSASSGAQEQNADSCDSAQEENAQGVDET</sequence>
<keyword evidence="3" id="KW-0812">Transmembrane</keyword>
<protein>
    <submittedName>
        <fullName evidence="4">Uncharacterized protein</fullName>
    </submittedName>
</protein>
<comment type="caution">
    <text evidence="4">The sequence shown here is derived from an EMBL/GenBank/DDBJ whole genome shotgun (WGS) entry which is preliminary data.</text>
</comment>
<evidence type="ECO:0000256" key="2">
    <source>
        <dbReference type="SAM" id="MobiDB-lite"/>
    </source>
</evidence>
<dbReference type="SMART" id="SM00192">
    <property type="entry name" value="LDLa"/>
    <property type="match status" value="2"/>
</dbReference>
<feature type="compositionally biased region" description="Polar residues" evidence="2">
    <location>
        <begin position="273"/>
        <end position="344"/>
    </location>
</feature>
<feature type="region of interest" description="Disordered" evidence="2">
    <location>
        <begin position="736"/>
        <end position="874"/>
    </location>
</feature>
<gene>
    <name evidence="4" type="ORF">GEV33_011337</name>
</gene>
<dbReference type="EMBL" id="JABDTM020026796">
    <property type="protein sequence ID" value="KAH0811454.1"/>
    <property type="molecule type" value="Genomic_DNA"/>
</dbReference>
<evidence type="ECO:0000313" key="5">
    <source>
        <dbReference type="Proteomes" id="UP000719412"/>
    </source>
</evidence>
<dbReference type="Proteomes" id="UP000719412">
    <property type="component" value="Unassembled WGS sequence"/>
</dbReference>
<keyword evidence="5" id="KW-1185">Reference proteome</keyword>
<name>A0A8J6HAZ7_TENMO</name>
<evidence type="ECO:0000313" key="4">
    <source>
        <dbReference type="EMBL" id="KAH0811454.1"/>
    </source>
</evidence>
<feature type="compositionally biased region" description="Polar residues" evidence="2">
    <location>
        <begin position="772"/>
        <end position="785"/>
    </location>
</feature>
<dbReference type="InterPro" id="IPR002172">
    <property type="entry name" value="LDrepeatLR_classA_rpt"/>
</dbReference>